<gene>
    <name evidence="4" type="ORF">HYY65_04770</name>
</gene>
<dbReference type="InterPro" id="IPR004045">
    <property type="entry name" value="Glutathione_S-Trfase_N"/>
</dbReference>
<dbReference type="SUPFAM" id="SSF47616">
    <property type="entry name" value="GST C-terminal domain-like"/>
    <property type="match status" value="1"/>
</dbReference>
<protein>
    <submittedName>
        <fullName evidence="4">Glutathione S-transferase family protein</fullName>
    </submittedName>
</protein>
<dbReference type="SFLD" id="SFLDG00358">
    <property type="entry name" value="Main_(cytGST)"/>
    <property type="match status" value="1"/>
</dbReference>
<dbReference type="CDD" id="cd00299">
    <property type="entry name" value="GST_C_family"/>
    <property type="match status" value="1"/>
</dbReference>
<evidence type="ECO:0000313" key="4">
    <source>
        <dbReference type="EMBL" id="MBI3014370.1"/>
    </source>
</evidence>
<dbReference type="InterPro" id="IPR050983">
    <property type="entry name" value="GST_Omega/HSP26"/>
</dbReference>
<dbReference type="InterPro" id="IPR036282">
    <property type="entry name" value="Glutathione-S-Trfase_C_sf"/>
</dbReference>
<dbReference type="Gene3D" id="1.20.1050.10">
    <property type="match status" value="1"/>
</dbReference>
<dbReference type="SUPFAM" id="SSF52833">
    <property type="entry name" value="Thioredoxin-like"/>
    <property type="match status" value="1"/>
</dbReference>
<dbReference type="EMBL" id="JACPSX010000089">
    <property type="protein sequence ID" value="MBI3014370.1"/>
    <property type="molecule type" value="Genomic_DNA"/>
</dbReference>
<dbReference type="InterPro" id="IPR036249">
    <property type="entry name" value="Thioredoxin-like_sf"/>
</dbReference>
<proteinExistence type="inferred from homology"/>
<dbReference type="Pfam" id="PF13417">
    <property type="entry name" value="GST_N_3"/>
    <property type="match status" value="1"/>
</dbReference>
<sequence length="173" mass="20252">MIKLYDYDGSPYCQRVRIVLAEKKLPYEKIPTDIRKGEARTPEYLKLCPYGQVPVFVDGDAVLYESAIINEYLDEKYPTPALRPTDPARRAKMRILMDFFDHHLNIPYTAYRLEFQKPEGERDTGLLETKRREILDHLKVLDQELEGKEYLLGLRRYANTLRSRASIKEALGL</sequence>
<dbReference type="GO" id="GO:0016740">
    <property type="term" value="F:transferase activity"/>
    <property type="evidence" value="ECO:0007669"/>
    <property type="project" value="UniProtKB-KW"/>
</dbReference>
<dbReference type="AlphaFoldDB" id="A0A932GP27"/>
<dbReference type="Gene3D" id="3.40.30.10">
    <property type="entry name" value="Glutaredoxin"/>
    <property type="match status" value="1"/>
</dbReference>
<evidence type="ECO:0000256" key="2">
    <source>
        <dbReference type="ARBA" id="ARBA00022679"/>
    </source>
</evidence>
<dbReference type="Proteomes" id="UP000741360">
    <property type="component" value="Unassembled WGS sequence"/>
</dbReference>
<keyword evidence="2" id="KW-0808">Transferase</keyword>
<accession>A0A932GP27</accession>
<dbReference type="CDD" id="cd00570">
    <property type="entry name" value="GST_N_family"/>
    <property type="match status" value="1"/>
</dbReference>
<evidence type="ECO:0000256" key="1">
    <source>
        <dbReference type="ARBA" id="ARBA00007409"/>
    </source>
</evidence>
<comment type="similarity">
    <text evidence="1">Belongs to the GST superfamily.</text>
</comment>
<evidence type="ECO:0000259" key="3">
    <source>
        <dbReference type="PROSITE" id="PS50404"/>
    </source>
</evidence>
<dbReference type="SFLD" id="SFLDS00019">
    <property type="entry name" value="Glutathione_Transferase_(cytos"/>
    <property type="match status" value="1"/>
</dbReference>
<dbReference type="InterPro" id="IPR040079">
    <property type="entry name" value="Glutathione_S-Trfase"/>
</dbReference>
<reference evidence="4" key="1">
    <citation type="submission" date="2020-07" db="EMBL/GenBank/DDBJ databases">
        <title>Huge and variable diversity of episymbiotic CPR bacteria and DPANN archaea in groundwater ecosystems.</title>
        <authorList>
            <person name="He C.Y."/>
            <person name="Keren R."/>
            <person name="Whittaker M."/>
            <person name="Farag I.F."/>
            <person name="Doudna J."/>
            <person name="Cate J.H.D."/>
            <person name="Banfield J.F."/>
        </authorList>
    </citation>
    <scope>NUCLEOTIDE SEQUENCE</scope>
    <source>
        <strain evidence="4">NC_groundwater_717_Ag_S-0.2um_59_8</strain>
    </source>
</reference>
<dbReference type="GO" id="GO:0005737">
    <property type="term" value="C:cytoplasm"/>
    <property type="evidence" value="ECO:0007669"/>
    <property type="project" value="TreeGrafter"/>
</dbReference>
<dbReference type="PANTHER" id="PTHR43968:SF6">
    <property type="entry name" value="GLUTATHIONE S-TRANSFERASE OMEGA"/>
    <property type="match status" value="1"/>
</dbReference>
<dbReference type="PANTHER" id="PTHR43968">
    <property type="match status" value="1"/>
</dbReference>
<evidence type="ECO:0000313" key="5">
    <source>
        <dbReference type="Proteomes" id="UP000741360"/>
    </source>
</evidence>
<name>A0A932GP27_UNCTE</name>
<dbReference type="PROSITE" id="PS50404">
    <property type="entry name" value="GST_NTER"/>
    <property type="match status" value="1"/>
</dbReference>
<feature type="domain" description="GST N-terminal" evidence="3">
    <location>
        <begin position="1"/>
        <end position="81"/>
    </location>
</feature>
<dbReference type="FunFam" id="3.40.30.10:FF:000039">
    <property type="entry name" value="Glutathione S-transferase domain"/>
    <property type="match status" value="1"/>
</dbReference>
<organism evidence="4 5">
    <name type="scientific">Tectimicrobiota bacterium</name>
    <dbReference type="NCBI Taxonomy" id="2528274"/>
    <lineage>
        <taxon>Bacteria</taxon>
        <taxon>Pseudomonadati</taxon>
        <taxon>Nitrospinota/Tectimicrobiota group</taxon>
        <taxon>Candidatus Tectimicrobiota</taxon>
    </lineage>
</organism>
<comment type="caution">
    <text evidence="4">The sequence shown here is derived from an EMBL/GenBank/DDBJ whole genome shotgun (WGS) entry which is preliminary data.</text>
</comment>